<feature type="signal peptide" evidence="1">
    <location>
        <begin position="1"/>
        <end position="19"/>
    </location>
</feature>
<evidence type="ECO:0000313" key="2">
    <source>
        <dbReference type="EMBL" id="KNG94332.1"/>
    </source>
</evidence>
<protein>
    <submittedName>
        <fullName evidence="2">Uncharacterized protein</fullName>
    </submittedName>
</protein>
<keyword evidence="3" id="KW-1185">Reference proteome</keyword>
<keyword evidence="1" id="KW-0732">Signal</keyword>
<dbReference type="EMBL" id="AQQZ01000003">
    <property type="protein sequence ID" value="KNG94332.1"/>
    <property type="molecule type" value="Genomic_DNA"/>
</dbReference>
<proteinExistence type="predicted"/>
<dbReference type="RefSeq" id="WP_050530488.1">
    <property type="nucleotide sequence ID" value="NZ_AQQZ01000003.1"/>
</dbReference>
<dbReference type="AlphaFoldDB" id="A0A0L1JRI6"/>
<gene>
    <name evidence="2" type="ORF">ATO11_09030</name>
</gene>
<comment type="caution">
    <text evidence="2">The sequence shown here is derived from an EMBL/GenBank/DDBJ whole genome shotgun (WGS) entry which is preliminary data.</text>
</comment>
<organism evidence="2 3">
    <name type="scientific">Pseudaestuariivita atlantica</name>
    <dbReference type="NCBI Taxonomy" id="1317121"/>
    <lineage>
        <taxon>Bacteria</taxon>
        <taxon>Pseudomonadati</taxon>
        <taxon>Pseudomonadota</taxon>
        <taxon>Alphaproteobacteria</taxon>
        <taxon>Rhodobacterales</taxon>
        <taxon>Paracoccaceae</taxon>
        <taxon>Pseudaestuariivita</taxon>
    </lineage>
</organism>
<evidence type="ECO:0000313" key="3">
    <source>
        <dbReference type="Proteomes" id="UP000036938"/>
    </source>
</evidence>
<dbReference type="Proteomes" id="UP000036938">
    <property type="component" value="Unassembled WGS sequence"/>
</dbReference>
<evidence type="ECO:0000256" key="1">
    <source>
        <dbReference type="SAM" id="SignalP"/>
    </source>
</evidence>
<name>A0A0L1JRI6_9RHOB</name>
<reference evidence="2 3" key="1">
    <citation type="journal article" date="2015" name="Int. J. Syst. Evol. Microbiol.">
        <title>Aestuariivita atlantica sp. nov., isolated from deep sea sediment of the Atlantic Ocean.</title>
        <authorList>
            <person name="Li G."/>
            <person name="Lai Q."/>
            <person name="Du Y."/>
            <person name="Liu X."/>
            <person name="Sun F."/>
            <person name="Shao Z."/>
        </authorList>
    </citation>
    <scope>NUCLEOTIDE SEQUENCE [LARGE SCALE GENOMIC DNA]</scope>
    <source>
        <strain evidence="2 3">22II-S11-z3</strain>
    </source>
</reference>
<feature type="chain" id="PRO_5005554191" evidence="1">
    <location>
        <begin position="20"/>
        <end position="119"/>
    </location>
</feature>
<sequence length="119" mass="12714">MKKLMIAAAALALSASAGIAGGHGQSKSGWNSYGAVAAPAGVRVQIICWRGPLKKVWVDKPKDMFINSLVDAGLDRTTATGVAFQVCRNPALVNNPAGLKAETMRLIQQHRSPQVIYKW</sequence>
<accession>A0A0L1JRI6</accession>